<dbReference type="Pfam" id="PF00149">
    <property type="entry name" value="Metallophos"/>
    <property type="match status" value="1"/>
</dbReference>
<sequence length="268" mass="31037">MTGNPKHHYRSIFISDTHLGSRGCKSALLLDFLEQHDCQNLYMVGDIFDGWRLRKRWFWQPDYDDIIQNVLARAQRGAKVVYLSGNHDGFTRNFTGHSMSKIELADECIHITADNKKMLVLHGDRFDGVVKFPAWLTKLGDAVYENLVIVNRYYNLLRTRMGYPYWSLSGYIKENTKSAVQYIAAYEEACAKEARQRNFDGVICGHIHHAAIREIDGIMYYNDGDWVESCTALAEDYDGQFHLINWAEHKRKLSTKTRQDKQNDTVTA</sequence>
<dbReference type="InterPro" id="IPR004843">
    <property type="entry name" value="Calcineurin-like_PHP"/>
</dbReference>
<dbReference type="PANTHER" id="PTHR34990:SF2">
    <property type="entry name" value="BLL8164 PROTEIN"/>
    <property type="match status" value="1"/>
</dbReference>
<name>A0A317CNF3_9GAMM</name>
<dbReference type="RefSeq" id="WP_109821417.1">
    <property type="nucleotide sequence ID" value="NZ_QGKL01000002.1"/>
</dbReference>
<dbReference type="InterPro" id="IPR029052">
    <property type="entry name" value="Metallo-depent_PP-like"/>
</dbReference>
<dbReference type="GO" id="GO:0016020">
    <property type="term" value="C:membrane"/>
    <property type="evidence" value="ECO:0007669"/>
    <property type="project" value="GOC"/>
</dbReference>
<dbReference type="OrthoDB" id="9802481at2"/>
<dbReference type="GO" id="GO:0008758">
    <property type="term" value="F:UDP-2,3-diacylglucosamine hydrolase activity"/>
    <property type="evidence" value="ECO:0007669"/>
    <property type="project" value="TreeGrafter"/>
</dbReference>
<evidence type="ECO:0000256" key="1">
    <source>
        <dbReference type="ARBA" id="ARBA00022475"/>
    </source>
</evidence>
<dbReference type="EMBL" id="QGKL01000002">
    <property type="protein sequence ID" value="PWQ99731.1"/>
    <property type="molecule type" value="Genomic_DNA"/>
</dbReference>
<evidence type="ECO:0000256" key="4">
    <source>
        <dbReference type="ARBA" id="ARBA00023136"/>
    </source>
</evidence>
<evidence type="ECO:0000313" key="7">
    <source>
        <dbReference type="EMBL" id="PWQ99731.1"/>
    </source>
</evidence>
<dbReference type="SUPFAM" id="SSF56300">
    <property type="entry name" value="Metallo-dependent phosphatases"/>
    <property type="match status" value="1"/>
</dbReference>
<accession>A0A317CNF3</accession>
<keyword evidence="1" id="KW-1003">Cell membrane</keyword>
<keyword evidence="5" id="KW-0464">Manganese</keyword>
<dbReference type="AlphaFoldDB" id="A0A317CNF3"/>
<dbReference type="Proteomes" id="UP000245506">
    <property type="component" value="Unassembled WGS sequence"/>
</dbReference>
<keyword evidence="2" id="KW-0997">Cell inner membrane</keyword>
<evidence type="ECO:0000256" key="3">
    <source>
        <dbReference type="ARBA" id="ARBA00022723"/>
    </source>
</evidence>
<evidence type="ECO:0000313" key="8">
    <source>
        <dbReference type="Proteomes" id="UP000245506"/>
    </source>
</evidence>
<evidence type="ECO:0000256" key="5">
    <source>
        <dbReference type="ARBA" id="ARBA00023211"/>
    </source>
</evidence>
<keyword evidence="7" id="KW-0378">Hydrolase</keyword>
<reference evidence="7 8" key="1">
    <citation type="submission" date="2018-05" db="EMBL/GenBank/DDBJ databases">
        <title>Leucothrix arctica sp. nov., isolated from Arctic seawater.</title>
        <authorList>
            <person name="Choi A."/>
            <person name="Baek K."/>
        </authorList>
    </citation>
    <scope>NUCLEOTIDE SEQUENCE [LARGE SCALE GENOMIC DNA]</scope>
    <source>
        <strain evidence="7 8">IMCC9719</strain>
    </source>
</reference>
<keyword evidence="3" id="KW-0479">Metal-binding</keyword>
<proteinExistence type="predicted"/>
<dbReference type="GO" id="GO:0046872">
    <property type="term" value="F:metal ion binding"/>
    <property type="evidence" value="ECO:0007669"/>
    <property type="project" value="UniProtKB-KW"/>
</dbReference>
<feature type="domain" description="Calcineurin-like phosphoesterase" evidence="6">
    <location>
        <begin position="11"/>
        <end position="209"/>
    </location>
</feature>
<dbReference type="GO" id="GO:0009245">
    <property type="term" value="P:lipid A biosynthetic process"/>
    <property type="evidence" value="ECO:0007669"/>
    <property type="project" value="TreeGrafter"/>
</dbReference>
<keyword evidence="4" id="KW-0472">Membrane</keyword>
<dbReference type="Gene3D" id="3.60.21.10">
    <property type="match status" value="1"/>
</dbReference>
<comment type="caution">
    <text evidence="7">The sequence shown here is derived from an EMBL/GenBank/DDBJ whole genome shotgun (WGS) entry which is preliminary data.</text>
</comment>
<dbReference type="CDD" id="cd07398">
    <property type="entry name" value="MPP_YbbF-LpxH"/>
    <property type="match status" value="1"/>
</dbReference>
<evidence type="ECO:0000259" key="6">
    <source>
        <dbReference type="Pfam" id="PF00149"/>
    </source>
</evidence>
<dbReference type="InterPro" id="IPR043461">
    <property type="entry name" value="LpxH-like"/>
</dbReference>
<keyword evidence="8" id="KW-1185">Reference proteome</keyword>
<gene>
    <name evidence="7" type="ORF">DKT75_00180</name>
</gene>
<protein>
    <submittedName>
        <fullName evidence="7">UDP-2,3-diacylglucosamine hydrolase</fullName>
    </submittedName>
</protein>
<evidence type="ECO:0000256" key="2">
    <source>
        <dbReference type="ARBA" id="ARBA00022519"/>
    </source>
</evidence>
<dbReference type="PANTHER" id="PTHR34990">
    <property type="entry name" value="UDP-2,3-DIACYLGLUCOSAMINE HYDROLASE-RELATED"/>
    <property type="match status" value="1"/>
</dbReference>
<organism evidence="7 8">
    <name type="scientific">Leucothrix arctica</name>
    <dbReference type="NCBI Taxonomy" id="1481894"/>
    <lineage>
        <taxon>Bacteria</taxon>
        <taxon>Pseudomonadati</taxon>
        <taxon>Pseudomonadota</taxon>
        <taxon>Gammaproteobacteria</taxon>
        <taxon>Thiotrichales</taxon>
        <taxon>Thiotrichaceae</taxon>
        <taxon>Leucothrix</taxon>
    </lineage>
</organism>